<evidence type="ECO:0000313" key="1">
    <source>
        <dbReference type="Proteomes" id="UP000813463"/>
    </source>
</evidence>
<proteinExistence type="predicted"/>
<dbReference type="KEGG" id="soe:110799568"/>
<gene>
    <name evidence="2" type="primary">LOC110799568</name>
</gene>
<keyword evidence="1" id="KW-1185">Reference proteome</keyword>
<protein>
    <submittedName>
        <fullName evidence="2">Uncharacterized protein</fullName>
    </submittedName>
</protein>
<evidence type="ECO:0000313" key="2">
    <source>
        <dbReference type="RefSeq" id="XP_021860531.1"/>
    </source>
</evidence>
<dbReference type="AlphaFoldDB" id="A0A9R0K6N4"/>
<organism evidence="1 2">
    <name type="scientific">Spinacia oleracea</name>
    <name type="common">Spinach</name>
    <dbReference type="NCBI Taxonomy" id="3562"/>
    <lineage>
        <taxon>Eukaryota</taxon>
        <taxon>Viridiplantae</taxon>
        <taxon>Streptophyta</taxon>
        <taxon>Embryophyta</taxon>
        <taxon>Tracheophyta</taxon>
        <taxon>Spermatophyta</taxon>
        <taxon>Magnoliopsida</taxon>
        <taxon>eudicotyledons</taxon>
        <taxon>Gunneridae</taxon>
        <taxon>Pentapetalae</taxon>
        <taxon>Caryophyllales</taxon>
        <taxon>Chenopodiaceae</taxon>
        <taxon>Chenopodioideae</taxon>
        <taxon>Anserineae</taxon>
        <taxon>Spinacia</taxon>
    </lineage>
</organism>
<dbReference type="RefSeq" id="XP_021860531.1">
    <property type="nucleotide sequence ID" value="XM_022004839.2"/>
</dbReference>
<dbReference type="GeneID" id="110799568"/>
<reference evidence="2" key="2">
    <citation type="submission" date="2025-08" db="UniProtKB">
        <authorList>
            <consortium name="RefSeq"/>
        </authorList>
    </citation>
    <scope>IDENTIFICATION</scope>
    <source>
        <tissue evidence="2">Leaf</tissue>
    </source>
</reference>
<sequence>MENNNNMVTDFQQSQQRQLTELIQTLEQATLMAKQLPTTTDPDHHRLIFSSLSSAQLSLSSFLSLHPNNNNADNSVSSAAVADDEPMMAADDGDEELMSKDSSMDRVEERLRECLYIQNKRPKRPLSPSFIAAVERRNLEEREFIEFSADVDPVATRLRNLDLVFQFHG</sequence>
<dbReference type="PANTHER" id="PTHR37697">
    <property type="entry name" value="AP2-LIKE ETHYLENE-RESPONSIVE TRANSCRIPTION FACTOR SNZ"/>
    <property type="match status" value="1"/>
</dbReference>
<dbReference type="Proteomes" id="UP000813463">
    <property type="component" value="Chromosome 2"/>
</dbReference>
<dbReference type="OrthoDB" id="672370at2759"/>
<dbReference type="PANTHER" id="PTHR37697:SF2">
    <property type="entry name" value="AP2-LIKE ETHYLENE-RESPONSIVE TRANSCRIPTION FACTOR SNZ"/>
    <property type="match status" value="1"/>
</dbReference>
<reference evidence="1" key="1">
    <citation type="journal article" date="2021" name="Nat. Commun.">
        <title>Genomic analyses provide insights into spinach domestication and the genetic basis of agronomic traits.</title>
        <authorList>
            <person name="Cai X."/>
            <person name="Sun X."/>
            <person name="Xu C."/>
            <person name="Sun H."/>
            <person name="Wang X."/>
            <person name="Ge C."/>
            <person name="Zhang Z."/>
            <person name="Wang Q."/>
            <person name="Fei Z."/>
            <person name="Jiao C."/>
            <person name="Wang Q."/>
        </authorList>
    </citation>
    <scope>NUCLEOTIDE SEQUENCE [LARGE SCALE GENOMIC DNA]</scope>
    <source>
        <strain evidence="1">cv. Varoflay</strain>
    </source>
</reference>
<name>A0A9R0K6N4_SPIOL</name>
<accession>A0A9R0K6N4</accession>